<dbReference type="SUPFAM" id="SSF46689">
    <property type="entry name" value="Homeodomain-like"/>
    <property type="match status" value="1"/>
</dbReference>
<dbReference type="GO" id="GO:0003700">
    <property type="term" value="F:DNA-binding transcription factor activity"/>
    <property type="evidence" value="ECO:0007669"/>
    <property type="project" value="InterPro"/>
</dbReference>
<dbReference type="EMBL" id="FXBM01000001">
    <property type="protein sequence ID" value="SMH28195.1"/>
    <property type="molecule type" value="Genomic_DNA"/>
</dbReference>
<sequence length="285" mass="30228">MTITDRATGITEHIRATLPTLSPAERRVATELLRDPQAVIHQSVTELALRAETSAATVVRLCTSVGLRGFQDLKITLARETIPTDQRVLGAILPDDDDRDIVRKVLGGSIAALEQAVSSVDTGAVTRIADTILGARRVHFGAVGTSAPLASDAAYRLTTIGIDATFHPDVHAQHVGARMLGPEDVFFAISHTGSTFETLATAKAARAAGATIVALTSFASSPLLDVVDHAVIAGSPEVAYRVEAMASRIVHLALFDAIFVLLTLRSPDSADYQNLTADVLIEHRI</sequence>
<evidence type="ECO:0000313" key="6">
    <source>
        <dbReference type="EMBL" id="SMH28195.1"/>
    </source>
</evidence>
<dbReference type="Gene3D" id="1.10.10.10">
    <property type="entry name" value="Winged helix-like DNA-binding domain superfamily/Winged helix DNA-binding domain"/>
    <property type="match status" value="1"/>
</dbReference>
<evidence type="ECO:0000256" key="2">
    <source>
        <dbReference type="ARBA" id="ARBA00023125"/>
    </source>
</evidence>
<dbReference type="STRING" id="1891671.SAMN06295885_0107"/>
<dbReference type="Pfam" id="PF01380">
    <property type="entry name" value="SIS"/>
    <property type="match status" value="1"/>
</dbReference>
<dbReference type="InterPro" id="IPR001347">
    <property type="entry name" value="SIS_dom"/>
</dbReference>
<dbReference type="InterPro" id="IPR000281">
    <property type="entry name" value="HTH_RpiR"/>
</dbReference>
<dbReference type="InterPro" id="IPR047640">
    <property type="entry name" value="RpiR-like"/>
</dbReference>
<evidence type="ECO:0000313" key="7">
    <source>
        <dbReference type="Proteomes" id="UP000193711"/>
    </source>
</evidence>
<keyword evidence="3" id="KW-0804">Transcription</keyword>
<gene>
    <name evidence="6" type="ORF">SAMN06295885_0107</name>
</gene>
<evidence type="ECO:0000259" key="5">
    <source>
        <dbReference type="PROSITE" id="PS51464"/>
    </source>
</evidence>
<dbReference type="CDD" id="cd05013">
    <property type="entry name" value="SIS_RpiR"/>
    <property type="match status" value="1"/>
</dbReference>
<feature type="domain" description="SIS" evidence="5">
    <location>
        <begin position="128"/>
        <end position="264"/>
    </location>
</feature>
<dbReference type="GO" id="GO:0003677">
    <property type="term" value="F:DNA binding"/>
    <property type="evidence" value="ECO:0007669"/>
    <property type="project" value="UniProtKB-KW"/>
</dbReference>
<dbReference type="InterPro" id="IPR035472">
    <property type="entry name" value="RpiR-like_SIS"/>
</dbReference>
<dbReference type="Gene3D" id="3.40.50.10490">
    <property type="entry name" value="Glucose-6-phosphate isomerase like protein, domain 1"/>
    <property type="match status" value="1"/>
</dbReference>
<dbReference type="InterPro" id="IPR046348">
    <property type="entry name" value="SIS_dom_sf"/>
</dbReference>
<dbReference type="PANTHER" id="PTHR30514">
    <property type="entry name" value="GLUCOKINASE"/>
    <property type="match status" value="1"/>
</dbReference>
<dbReference type="GO" id="GO:1901135">
    <property type="term" value="P:carbohydrate derivative metabolic process"/>
    <property type="evidence" value="ECO:0007669"/>
    <property type="project" value="InterPro"/>
</dbReference>
<organism evidence="6 7">
    <name type="scientific">Rathayibacter oskolensis</name>
    <dbReference type="NCBI Taxonomy" id="1891671"/>
    <lineage>
        <taxon>Bacteria</taxon>
        <taxon>Bacillati</taxon>
        <taxon>Actinomycetota</taxon>
        <taxon>Actinomycetes</taxon>
        <taxon>Micrococcales</taxon>
        <taxon>Microbacteriaceae</taxon>
        <taxon>Rathayibacter</taxon>
    </lineage>
</organism>
<dbReference type="AlphaFoldDB" id="A0A1X7MU80"/>
<dbReference type="Proteomes" id="UP000193711">
    <property type="component" value="Unassembled WGS sequence"/>
</dbReference>
<proteinExistence type="predicted"/>
<dbReference type="PANTHER" id="PTHR30514:SF1">
    <property type="entry name" value="HTH-TYPE TRANSCRIPTIONAL REGULATOR HEXR-RELATED"/>
    <property type="match status" value="1"/>
</dbReference>
<evidence type="ECO:0000256" key="3">
    <source>
        <dbReference type="ARBA" id="ARBA00023163"/>
    </source>
</evidence>
<dbReference type="GO" id="GO:0097367">
    <property type="term" value="F:carbohydrate derivative binding"/>
    <property type="evidence" value="ECO:0007669"/>
    <property type="project" value="InterPro"/>
</dbReference>
<protein>
    <submittedName>
        <fullName evidence="6">Transcriptional regulator, RpiR family</fullName>
    </submittedName>
</protein>
<dbReference type="OrthoDB" id="3770404at2"/>
<name>A0A1X7MU80_9MICO</name>
<dbReference type="Pfam" id="PF01418">
    <property type="entry name" value="HTH_6"/>
    <property type="match status" value="1"/>
</dbReference>
<reference evidence="7" key="1">
    <citation type="submission" date="2017-04" db="EMBL/GenBank/DDBJ databases">
        <authorList>
            <person name="Varghese N."/>
            <person name="Submissions S."/>
        </authorList>
    </citation>
    <scope>NUCLEOTIDE SEQUENCE [LARGE SCALE GENOMIC DNA]</scope>
    <source>
        <strain evidence="7">VKM Ac-2121</strain>
    </source>
</reference>
<dbReference type="RefSeq" id="WP_085474671.1">
    <property type="nucleotide sequence ID" value="NZ_FXBM01000001.1"/>
</dbReference>
<feature type="domain" description="HTH rpiR-type" evidence="4">
    <location>
        <begin position="8"/>
        <end position="84"/>
    </location>
</feature>
<keyword evidence="2" id="KW-0238">DNA-binding</keyword>
<evidence type="ECO:0000256" key="1">
    <source>
        <dbReference type="ARBA" id="ARBA00023015"/>
    </source>
</evidence>
<evidence type="ECO:0000259" key="4">
    <source>
        <dbReference type="PROSITE" id="PS51071"/>
    </source>
</evidence>
<dbReference type="InterPro" id="IPR009057">
    <property type="entry name" value="Homeodomain-like_sf"/>
</dbReference>
<dbReference type="PROSITE" id="PS51071">
    <property type="entry name" value="HTH_RPIR"/>
    <property type="match status" value="1"/>
</dbReference>
<dbReference type="SUPFAM" id="SSF53697">
    <property type="entry name" value="SIS domain"/>
    <property type="match status" value="1"/>
</dbReference>
<keyword evidence="7" id="KW-1185">Reference proteome</keyword>
<dbReference type="PROSITE" id="PS51464">
    <property type="entry name" value="SIS"/>
    <property type="match status" value="1"/>
</dbReference>
<dbReference type="InterPro" id="IPR036388">
    <property type="entry name" value="WH-like_DNA-bd_sf"/>
</dbReference>
<accession>A0A1X7MU80</accession>
<keyword evidence="1" id="KW-0805">Transcription regulation</keyword>